<dbReference type="Gene3D" id="3.40.250.10">
    <property type="entry name" value="Rhodanese-like domain"/>
    <property type="match status" value="2"/>
</dbReference>
<dbReference type="SUPFAM" id="SSF52821">
    <property type="entry name" value="Rhodanese/Cell cycle control phosphatase"/>
    <property type="match status" value="2"/>
</dbReference>
<dbReference type="InterPro" id="IPR001763">
    <property type="entry name" value="Rhodanese-like_dom"/>
</dbReference>
<dbReference type="SMART" id="SM00450">
    <property type="entry name" value="RHOD"/>
    <property type="match status" value="2"/>
</dbReference>
<name>A0A177KRZ7_9BACI</name>
<evidence type="ECO:0000259" key="4">
    <source>
        <dbReference type="PROSITE" id="PS50206"/>
    </source>
</evidence>
<dbReference type="PANTHER" id="PTHR11364">
    <property type="entry name" value="THIOSULFATE SULFERTANSFERASE"/>
    <property type="match status" value="1"/>
</dbReference>
<gene>
    <name evidence="5" type="ORF">AWH48_03990</name>
</gene>
<evidence type="ECO:0000256" key="1">
    <source>
        <dbReference type="ARBA" id="ARBA00022679"/>
    </source>
</evidence>
<proteinExistence type="predicted"/>
<keyword evidence="1 5" id="KW-0808">Transferase</keyword>
<organism evidence="5 6">
    <name type="scientific">Domibacillus aminovorans</name>
    <dbReference type="NCBI Taxonomy" id="29332"/>
    <lineage>
        <taxon>Bacteria</taxon>
        <taxon>Bacillati</taxon>
        <taxon>Bacillota</taxon>
        <taxon>Bacilli</taxon>
        <taxon>Bacillales</taxon>
        <taxon>Bacillaceae</taxon>
        <taxon>Domibacillus</taxon>
    </lineage>
</organism>
<feature type="domain" description="Rhodanese" evidence="4">
    <location>
        <begin position="15"/>
        <end position="134"/>
    </location>
</feature>
<dbReference type="CDD" id="cd01449">
    <property type="entry name" value="TST_Repeat_2"/>
    <property type="match status" value="1"/>
</dbReference>
<evidence type="ECO:0000256" key="3">
    <source>
        <dbReference type="SAM" id="MobiDB-lite"/>
    </source>
</evidence>
<evidence type="ECO:0000313" key="6">
    <source>
        <dbReference type="Proteomes" id="UP000077271"/>
    </source>
</evidence>
<dbReference type="PANTHER" id="PTHR11364:SF27">
    <property type="entry name" value="SULFURTRANSFERASE"/>
    <property type="match status" value="1"/>
</dbReference>
<comment type="caution">
    <text evidence="5">The sequence shown here is derived from an EMBL/GenBank/DDBJ whole genome shotgun (WGS) entry which is preliminary data.</text>
</comment>
<sequence>MNMIVTTDWLHEQLENNNVILFDCRFNLADPAEGAKLYERSHLPGAFYAHLDAHLSGEKGAAGGRHPLPDMSVFTLFLESCGVSNDSTVVAYDDGVSMFAGRLWWLLKYAGHDDVHILDGGFSEWVEKGYRVTTEMPIRRSASFQLNVQDGMRASIEEVKNASETGSSLLIDSRAPVRYLGEIEPLDRVPGHIPGAINRFFAEGLDGTKWKSKEEQASRFEHIHKDEPVIVYCGSGVSATPNVMALQMAGYKNVKLYPGSYSEWSSDTSRPVETEGRDIVDK</sequence>
<dbReference type="OrthoDB" id="9770030at2"/>
<dbReference type="InterPro" id="IPR045078">
    <property type="entry name" value="TST/MPST-like"/>
</dbReference>
<dbReference type="Pfam" id="PF00581">
    <property type="entry name" value="Rhodanese"/>
    <property type="match status" value="2"/>
</dbReference>
<dbReference type="Proteomes" id="UP000077271">
    <property type="component" value="Unassembled WGS sequence"/>
</dbReference>
<evidence type="ECO:0000313" key="5">
    <source>
        <dbReference type="EMBL" id="OAH55846.1"/>
    </source>
</evidence>
<dbReference type="AlphaFoldDB" id="A0A177KRZ7"/>
<accession>A0A177KRZ7</accession>
<reference evidence="5 6" key="1">
    <citation type="submission" date="2016-01" db="EMBL/GenBank/DDBJ databases">
        <title>Investigation of taxonomic status of Bacillus aminovorans.</title>
        <authorList>
            <person name="Verma A."/>
            <person name="Pal Y."/>
            <person name="Krishnamurthi S."/>
        </authorList>
    </citation>
    <scope>NUCLEOTIDE SEQUENCE [LARGE SCALE GENOMIC DNA]</scope>
    <source>
        <strain evidence="5 6">DSM 4337</strain>
    </source>
</reference>
<dbReference type="InterPro" id="IPR036873">
    <property type="entry name" value="Rhodanese-like_dom_sf"/>
</dbReference>
<feature type="region of interest" description="Disordered" evidence="3">
    <location>
        <begin position="262"/>
        <end position="282"/>
    </location>
</feature>
<keyword evidence="2" id="KW-0677">Repeat</keyword>
<feature type="domain" description="Rhodanese" evidence="4">
    <location>
        <begin position="164"/>
        <end position="273"/>
    </location>
</feature>
<protein>
    <submittedName>
        <fullName evidence="5">3-mercaptopyruvate sulfurtransferase</fullName>
    </submittedName>
</protein>
<evidence type="ECO:0000256" key="2">
    <source>
        <dbReference type="ARBA" id="ARBA00022737"/>
    </source>
</evidence>
<keyword evidence="5" id="KW-0670">Pyruvate</keyword>
<dbReference type="PROSITE" id="PS50206">
    <property type="entry name" value="RHODANESE_3"/>
    <property type="match status" value="2"/>
</dbReference>
<dbReference type="CDD" id="cd01448">
    <property type="entry name" value="TST_Repeat_1"/>
    <property type="match status" value="1"/>
</dbReference>
<feature type="compositionally biased region" description="Basic and acidic residues" evidence="3">
    <location>
        <begin position="270"/>
        <end position="282"/>
    </location>
</feature>
<dbReference type="EMBL" id="LQWZ01000023">
    <property type="protein sequence ID" value="OAH55846.1"/>
    <property type="molecule type" value="Genomic_DNA"/>
</dbReference>
<dbReference type="GO" id="GO:0004792">
    <property type="term" value="F:thiosulfate-cyanide sulfurtransferase activity"/>
    <property type="evidence" value="ECO:0007669"/>
    <property type="project" value="TreeGrafter"/>
</dbReference>